<evidence type="ECO:0000256" key="3">
    <source>
        <dbReference type="ARBA" id="ARBA00023180"/>
    </source>
</evidence>
<evidence type="ECO:0000256" key="1">
    <source>
        <dbReference type="ARBA" id="ARBA00004167"/>
    </source>
</evidence>
<dbReference type="SUPFAM" id="SSF48726">
    <property type="entry name" value="Immunoglobulin"/>
    <property type="match status" value="1"/>
</dbReference>
<gene>
    <name evidence="5" type="ORF">SQPV_0270</name>
</gene>
<feature type="domain" description="Ig-like" evidence="4">
    <location>
        <begin position="197"/>
        <end position="296"/>
    </location>
</feature>
<dbReference type="RefSeq" id="YP_008658452.1">
    <property type="nucleotide sequence ID" value="NC_022563.1"/>
</dbReference>
<keyword evidence="6" id="KW-1185">Reference proteome</keyword>
<dbReference type="GO" id="GO:0005102">
    <property type="term" value="F:signaling receptor binding"/>
    <property type="evidence" value="ECO:0007669"/>
    <property type="project" value="TreeGrafter"/>
</dbReference>
<evidence type="ECO:0000256" key="2">
    <source>
        <dbReference type="ARBA" id="ARBA00023136"/>
    </source>
</evidence>
<keyword evidence="2" id="KW-0472">Membrane</keyword>
<dbReference type="GO" id="GO:0042605">
    <property type="term" value="F:peptide antigen binding"/>
    <property type="evidence" value="ECO:0007669"/>
    <property type="project" value="TreeGrafter"/>
</dbReference>
<reference evidence="5 6" key="1">
    <citation type="submission" date="2011-10" db="EMBL/GenBank/DDBJ databases">
        <authorList>
            <person name="Darby A."/>
        </authorList>
    </citation>
    <scope>NUCLEOTIDE SEQUENCE [LARGE SCALE GENOMIC DNA]</scope>
    <source>
        <strain evidence="5">Red squirrel UK</strain>
    </source>
</reference>
<dbReference type="InterPro" id="IPR013783">
    <property type="entry name" value="Ig-like_fold"/>
</dbReference>
<name>U3UBH5_9POXV</name>
<dbReference type="EMBL" id="HE601899">
    <property type="protein sequence ID" value="CCD83210.1"/>
    <property type="molecule type" value="Genomic_DNA"/>
</dbReference>
<dbReference type="PANTHER" id="PTHR16675:SF251">
    <property type="entry name" value="HLA CLASS I HISTOCOMPATIBILITY ANTIGEN, C ALPHA CHAIN"/>
    <property type="match status" value="1"/>
</dbReference>
<protein>
    <submittedName>
        <fullName evidence="5">Major histocompatibility complex-like class I (Rabbit)</fullName>
    </submittedName>
</protein>
<dbReference type="KEGG" id="vg:18158365"/>
<dbReference type="Proteomes" id="UP000144311">
    <property type="component" value="Segment"/>
</dbReference>
<proteinExistence type="predicted"/>
<organism evidence="5 6">
    <name type="scientific">Squirrelpox virus</name>
    <dbReference type="NCBI Taxonomy" id="240426"/>
    <lineage>
        <taxon>Viruses</taxon>
        <taxon>Varidnaviria</taxon>
        <taxon>Bamfordvirae</taxon>
        <taxon>Nucleocytoviricota</taxon>
        <taxon>Pokkesviricetes</taxon>
        <taxon>Chitovirales</taxon>
        <taxon>Poxviridae</taxon>
        <taxon>Chordopoxvirinae</taxon>
        <taxon>Sciuripoxvirus</taxon>
        <taxon>Sciuripoxvirus squirrelpox</taxon>
    </lineage>
</organism>
<dbReference type="InterPro" id="IPR007110">
    <property type="entry name" value="Ig-like_dom"/>
</dbReference>
<evidence type="ECO:0000313" key="5">
    <source>
        <dbReference type="EMBL" id="CCD83210.1"/>
    </source>
</evidence>
<accession>U3UBH5</accession>
<dbReference type="GO" id="GO:0006955">
    <property type="term" value="P:immune response"/>
    <property type="evidence" value="ECO:0007669"/>
    <property type="project" value="TreeGrafter"/>
</dbReference>
<reference evidence="5 6" key="2">
    <citation type="submission" date="2013-10" db="EMBL/GenBank/DDBJ databases">
        <title>The genome of epidemic Squirrel Poxvirus reveals novel virulence genes.</title>
        <authorList>
            <person name="Darby A.C."/>
            <person name="McInnes C.J."/>
            <person name="Kjaer K.H."/>
            <person name="Wood A.R."/>
            <person name="Hughes M."/>
            <person name="Martensen P.M."/>
            <person name="Radford A.D."/>
            <person name="Hall N."/>
            <person name="Chantrey J."/>
        </authorList>
    </citation>
    <scope>NUCLEOTIDE SEQUENCE [LARGE SCALE GENOMIC DNA]</scope>
    <source>
        <strain evidence="5">Red squirrel UK</strain>
    </source>
</reference>
<dbReference type="GO" id="GO:0002486">
    <property type="term" value="P:antigen processing and presentation of endogenous peptide antigen via MHC class I via ER pathway, TAP-independent"/>
    <property type="evidence" value="ECO:0007669"/>
    <property type="project" value="TreeGrafter"/>
</dbReference>
<dbReference type="InterPro" id="IPR050208">
    <property type="entry name" value="MHC_class-I_related"/>
</dbReference>
<evidence type="ECO:0000259" key="4">
    <source>
        <dbReference type="PROSITE" id="PS50835"/>
    </source>
</evidence>
<dbReference type="GeneID" id="18158365"/>
<dbReference type="GO" id="GO:0005615">
    <property type="term" value="C:extracellular space"/>
    <property type="evidence" value="ECO:0007669"/>
    <property type="project" value="TreeGrafter"/>
</dbReference>
<dbReference type="PROSITE" id="PS50835">
    <property type="entry name" value="IG_LIKE"/>
    <property type="match status" value="1"/>
</dbReference>
<evidence type="ECO:0000313" key="6">
    <source>
        <dbReference type="Proteomes" id="UP000144311"/>
    </source>
</evidence>
<keyword evidence="3" id="KW-0325">Glycoprotein</keyword>
<dbReference type="InterPro" id="IPR036179">
    <property type="entry name" value="Ig-like_dom_sf"/>
</dbReference>
<dbReference type="PANTHER" id="PTHR16675">
    <property type="entry name" value="MHC CLASS I-RELATED"/>
    <property type="match status" value="1"/>
</dbReference>
<dbReference type="GO" id="GO:0016020">
    <property type="term" value="C:membrane"/>
    <property type="evidence" value="ECO:0007669"/>
    <property type="project" value="UniProtKB-SubCell"/>
</dbReference>
<dbReference type="Gene3D" id="2.60.40.10">
    <property type="entry name" value="Immunoglobulins"/>
    <property type="match status" value="1"/>
</dbReference>
<sequence length="342" mass="37307">MELVRLAILALLALAASGAQHPASPEENLHNALIHKHVVITQPDGTRRHIMQLEVDLVPVISLDTASPRGVRALHPTLAGALDDDLARLHTRMAETTGKMMESLVDEIGLDHSVIQMSYECVTVAGVFHQGVGSVAVDGVVQLKLDHAASKWLVRPTPEGEERALEAAGTSEYLRQECVEILISYISIFKGDHMVGPSLSIVRTPLENNLAKLTCHARGFTPDVTVVAWTQDCDAQRAKGERCQILREHDGVAPRPNGDGTYSMWISAIVERGEEAERVCVASHISTGVSEARYVPDDRQERRRVVIKLKLSELAVAAVLTFVVIHATITLWTHRAGPAPPQ</sequence>
<dbReference type="GO" id="GO:0002476">
    <property type="term" value="P:antigen processing and presentation of endogenous peptide antigen via MHC class Ib"/>
    <property type="evidence" value="ECO:0007669"/>
    <property type="project" value="TreeGrafter"/>
</dbReference>
<comment type="subcellular location">
    <subcellularLocation>
        <location evidence="1">Membrane</location>
        <topology evidence="1">Single-pass membrane protein</topology>
    </subcellularLocation>
</comment>